<accession>A0AAN9HPF8</accession>
<evidence type="ECO:0000256" key="3">
    <source>
        <dbReference type="ARBA" id="ARBA00022448"/>
    </source>
</evidence>
<evidence type="ECO:0000313" key="8">
    <source>
        <dbReference type="EMBL" id="KAK7246645.1"/>
    </source>
</evidence>
<proteinExistence type="inferred from homology"/>
<dbReference type="InterPro" id="IPR002259">
    <property type="entry name" value="Eqnu_transpt"/>
</dbReference>
<keyword evidence="6 7" id="KW-0472">Membrane</keyword>
<evidence type="ECO:0000256" key="6">
    <source>
        <dbReference type="ARBA" id="ARBA00023136"/>
    </source>
</evidence>
<dbReference type="Pfam" id="PF01733">
    <property type="entry name" value="Nucleoside_tran"/>
    <property type="match status" value="1"/>
</dbReference>
<dbReference type="PANTHER" id="PTHR10332">
    <property type="entry name" value="EQUILIBRATIVE NUCLEOSIDE TRANSPORTER"/>
    <property type="match status" value="1"/>
</dbReference>
<dbReference type="Proteomes" id="UP001372338">
    <property type="component" value="Unassembled WGS sequence"/>
</dbReference>
<comment type="caution">
    <text evidence="8">The sequence shown here is derived from an EMBL/GenBank/DDBJ whole genome shotgun (WGS) entry which is preliminary data.</text>
</comment>
<evidence type="ECO:0000256" key="5">
    <source>
        <dbReference type="ARBA" id="ARBA00022989"/>
    </source>
</evidence>
<evidence type="ECO:0000256" key="2">
    <source>
        <dbReference type="ARBA" id="ARBA00007965"/>
    </source>
</evidence>
<keyword evidence="5 7" id="KW-1133">Transmembrane helix</keyword>
<organism evidence="8 9">
    <name type="scientific">Crotalaria pallida</name>
    <name type="common">Smooth rattlebox</name>
    <name type="synonym">Crotalaria striata</name>
    <dbReference type="NCBI Taxonomy" id="3830"/>
    <lineage>
        <taxon>Eukaryota</taxon>
        <taxon>Viridiplantae</taxon>
        <taxon>Streptophyta</taxon>
        <taxon>Embryophyta</taxon>
        <taxon>Tracheophyta</taxon>
        <taxon>Spermatophyta</taxon>
        <taxon>Magnoliopsida</taxon>
        <taxon>eudicotyledons</taxon>
        <taxon>Gunneridae</taxon>
        <taxon>Pentapetalae</taxon>
        <taxon>rosids</taxon>
        <taxon>fabids</taxon>
        <taxon>Fabales</taxon>
        <taxon>Fabaceae</taxon>
        <taxon>Papilionoideae</taxon>
        <taxon>50 kb inversion clade</taxon>
        <taxon>genistoids sensu lato</taxon>
        <taxon>core genistoids</taxon>
        <taxon>Crotalarieae</taxon>
        <taxon>Crotalaria</taxon>
    </lineage>
</organism>
<protein>
    <submittedName>
        <fullName evidence="8">Uncharacterized protein</fullName>
    </submittedName>
</protein>
<dbReference type="PANTHER" id="PTHR10332:SF86">
    <property type="entry name" value="EQUILIBRATIVE NUCLEOSIDE TRANSPORTER 6"/>
    <property type="match status" value="1"/>
</dbReference>
<comment type="subcellular location">
    <subcellularLocation>
        <location evidence="1">Membrane</location>
        <topology evidence="1">Multi-pass membrane protein</topology>
    </subcellularLocation>
</comment>
<feature type="transmembrane region" description="Helical" evidence="7">
    <location>
        <begin position="217"/>
        <end position="236"/>
    </location>
</feature>
<dbReference type="GO" id="GO:0005337">
    <property type="term" value="F:nucleoside transmembrane transporter activity"/>
    <property type="evidence" value="ECO:0007669"/>
    <property type="project" value="InterPro"/>
</dbReference>
<evidence type="ECO:0000313" key="9">
    <source>
        <dbReference type="Proteomes" id="UP001372338"/>
    </source>
</evidence>
<dbReference type="AlphaFoldDB" id="A0AAN9HPF8"/>
<keyword evidence="9" id="KW-1185">Reference proteome</keyword>
<evidence type="ECO:0000256" key="1">
    <source>
        <dbReference type="ARBA" id="ARBA00004141"/>
    </source>
</evidence>
<feature type="transmembrane region" description="Helical" evidence="7">
    <location>
        <begin position="154"/>
        <end position="173"/>
    </location>
</feature>
<comment type="similarity">
    <text evidence="2">Belongs to the SLC29A/ENT transporter (TC 2.A.57) family.</text>
</comment>
<keyword evidence="4 7" id="KW-0812">Transmembrane</keyword>
<dbReference type="GO" id="GO:0005886">
    <property type="term" value="C:plasma membrane"/>
    <property type="evidence" value="ECO:0007669"/>
    <property type="project" value="TreeGrafter"/>
</dbReference>
<feature type="transmembrane region" description="Helical" evidence="7">
    <location>
        <begin position="185"/>
        <end position="205"/>
    </location>
</feature>
<gene>
    <name evidence="8" type="ORF">RIF29_41515</name>
</gene>
<reference evidence="8 9" key="1">
    <citation type="submission" date="2024-01" db="EMBL/GenBank/DDBJ databases">
        <title>The genomes of 5 underutilized Papilionoideae crops provide insights into root nodulation and disease resistanc.</title>
        <authorList>
            <person name="Yuan L."/>
        </authorList>
    </citation>
    <scope>NUCLEOTIDE SEQUENCE [LARGE SCALE GENOMIC DNA]</scope>
    <source>
        <strain evidence="8">ZHUSHIDOU_FW_LH</strain>
        <tissue evidence="8">Leaf</tissue>
    </source>
</reference>
<feature type="transmembrane region" description="Helical" evidence="7">
    <location>
        <begin position="107"/>
        <end position="129"/>
    </location>
</feature>
<feature type="transmembrane region" description="Helical" evidence="7">
    <location>
        <begin position="20"/>
        <end position="39"/>
    </location>
</feature>
<keyword evidence="3" id="KW-0813">Transport</keyword>
<evidence type="ECO:0000256" key="7">
    <source>
        <dbReference type="SAM" id="Phobius"/>
    </source>
</evidence>
<sequence>MSYSNQSVLSTVKKYHPARVLTLVYQPFSFGTTAILVYSKSNINTRMRNLSGFTLLFLDLATSGKGGIGHYIGLCELAACFGLADGQVQGGMVGELSFMSPKFIQSYLAGLAASGALISFLRVLTILAFENSHDGLCKGASTVDMIPNRQSIDYAVDLFLISVVTLSIFPGFLYENTGSHQLGTWYPIVLIAMYNVVDFISNYIPLVKWLMLESRKALLTAVVSRFLFIPALYFTAKYVDQAWMIPLVSFLGLTNGYLTVCVLTVAPRGGMFAGIILD</sequence>
<feature type="transmembrane region" description="Helical" evidence="7">
    <location>
        <begin position="242"/>
        <end position="266"/>
    </location>
</feature>
<evidence type="ECO:0000256" key="4">
    <source>
        <dbReference type="ARBA" id="ARBA00022692"/>
    </source>
</evidence>
<name>A0AAN9HPF8_CROPI</name>
<dbReference type="EMBL" id="JAYWIO010000008">
    <property type="protein sequence ID" value="KAK7246645.1"/>
    <property type="molecule type" value="Genomic_DNA"/>
</dbReference>